<feature type="compositionally biased region" description="Basic and acidic residues" evidence="1">
    <location>
        <begin position="1"/>
        <end position="15"/>
    </location>
</feature>
<evidence type="ECO:0000256" key="1">
    <source>
        <dbReference type="SAM" id="MobiDB-lite"/>
    </source>
</evidence>
<reference evidence="2" key="1">
    <citation type="submission" date="2015-04" db="EMBL/GenBank/DDBJ databases">
        <title>The genome sequence of the plant pathogenic Rhizarian Plasmodiophora brassicae reveals insights in its biotrophic life cycle and the origin of chitin synthesis.</title>
        <authorList>
            <person name="Schwelm A."/>
            <person name="Fogelqvist J."/>
            <person name="Knaust A."/>
            <person name="Julke S."/>
            <person name="Lilja T."/>
            <person name="Dhandapani V."/>
            <person name="Bonilla-Rosso G."/>
            <person name="Karlsson M."/>
            <person name="Shevchenko A."/>
            <person name="Choi S.R."/>
            <person name="Kim H.G."/>
            <person name="Park J.Y."/>
            <person name="Lim Y.P."/>
            <person name="Ludwig-Muller J."/>
            <person name="Dixelius C."/>
        </authorList>
    </citation>
    <scope>NUCLEOTIDE SEQUENCE</scope>
    <source>
        <tissue evidence="2">Potato root galls</tissue>
    </source>
</reference>
<protein>
    <submittedName>
        <fullName evidence="2">Uncharacterized protein</fullName>
    </submittedName>
</protein>
<name>A0A0H5R4N9_9EUKA</name>
<organism evidence="2">
    <name type="scientific">Spongospora subterranea</name>
    <dbReference type="NCBI Taxonomy" id="70186"/>
    <lineage>
        <taxon>Eukaryota</taxon>
        <taxon>Sar</taxon>
        <taxon>Rhizaria</taxon>
        <taxon>Endomyxa</taxon>
        <taxon>Phytomyxea</taxon>
        <taxon>Plasmodiophorida</taxon>
        <taxon>Plasmodiophoridae</taxon>
        <taxon>Spongospora</taxon>
    </lineage>
</organism>
<dbReference type="EMBL" id="HACM01008666">
    <property type="protein sequence ID" value="CRZ09108.1"/>
    <property type="molecule type" value="Transcribed_RNA"/>
</dbReference>
<evidence type="ECO:0000313" key="2">
    <source>
        <dbReference type="EMBL" id="CRZ09108.1"/>
    </source>
</evidence>
<dbReference type="AlphaFoldDB" id="A0A0H5R4N9"/>
<feature type="region of interest" description="Disordered" evidence="1">
    <location>
        <begin position="243"/>
        <end position="297"/>
    </location>
</feature>
<proteinExistence type="predicted"/>
<sequence>MIMEQEHLADGREQDSDASTPSSAMSDPIETEIMLADPAGNQYIRKTVQAINASAADLIHTSSVATFTFSSVGRLVEPVLQYADPILTSIDDRIDNLVHAIRQIKVGNQNEGALVSETHFWTGLKQTFMSSAWFSKVESILSSSAAENFYNTAIECYFDHETETCDQFLLALKLRLDSTWDDRLTQPVKVFYATARTATALVGVGRFFRGAIGLGKSKINTAITQFIDTWERIIGGAAENDDRHVPETVDQSGDGVISGTGGNDPVAISSDENDHRDPDDSIFGLNKKRSGTGSANPALRRVRQRRSICPNLRNQLNQDEWFTQVDAIFQRNIMVQSLGNRTNPAEHLYDTASRLFFTVSEIDAFVDALQTSLGAVWGPDLVDPARHFYQCAAL</sequence>
<accession>A0A0H5R4N9</accession>
<feature type="region of interest" description="Disordered" evidence="1">
    <location>
        <begin position="1"/>
        <end position="27"/>
    </location>
</feature>